<dbReference type="InterPro" id="IPR002110">
    <property type="entry name" value="Ankyrin_rpt"/>
</dbReference>
<dbReference type="Pfam" id="PF13637">
    <property type="entry name" value="Ank_4"/>
    <property type="match status" value="1"/>
</dbReference>
<accession>A0ABW1ZSR5</accession>
<dbReference type="PROSITE" id="PS50088">
    <property type="entry name" value="ANK_REPEAT"/>
    <property type="match status" value="1"/>
</dbReference>
<evidence type="ECO:0000313" key="3">
    <source>
        <dbReference type="Proteomes" id="UP001596317"/>
    </source>
</evidence>
<dbReference type="Gene3D" id="1.25.40.20">
    <property type="entry name" value="Ankyrin repeat-containing domain"/>
    <property type="match status" value="1"/>
</dbReference>
<dbReference type="Proteomes" id="UP001596317">
    <property type="component" value="Unassembled WGS sequence"/>
</dbReference>
<dbReference type="SUPFAM" id="SSF48403">
    <property type="entry name" value="Ankyrin repeat"/>
    <property type="match status" value="1"/>
</dbReference>
<reference evidence="3" key="1">
    <citation type="journal article" date="2019" name="Int. J. Syst. Evol. Microbiol.">
        <title>The Global Catalogue of Microorganisms (GCM) 10K type strain sequencing project: providing services to taxonomists for standard genome sequencing and annotation.</title>
        <authorList>
            <consortium name="The Broad Institute Genomics Platform"/>
            <consortium name="The Broad Institute Genome Sequencing Center for Infectious Disease"/>
            <person name="Wu L."/>
            <person name="Ma J."/>
        </authorList>
    </citation>
    <scope>NUCLEOTIDE SEQUENCE [LARGE SCALE GENOMIC DNA]</scope>
    <source>
        <strain evidence="3">CCUG 63830</strain>
    </source>
</reference>
<dbReference type="InterPro" id="IPR036770">
    <property type="entry name" value="Ankyrin_rpt-contain_sf"/>
</dbReference>
<name>A0ABW1ZSR5_9DEIO</name>
<gene>
    <name evidence="2" type="ORF">ACFP90_21030</name>
</gene>
<keyword evidence="3" id="KW-1185">Reference proteome</keyword>
<sequence>MLAALAGNLPLIEELLARGANPDAVDEAGMTAVMHAVIHAALDATYRQGPFAGVFDRLAPSHLDVQLEGRQHRLVREQGEYHILLRMLSRFRGLRFAESGNISPDAYPELGLNSNGEIEGFTAHTLAWPDLPADAPSDLLQGATELASLLTQNDALESGHSLELWVQMPGGTFMPNPDLFLPVTTPTGTWHWQPLIQAMALRYAHLPEAFRDEVRPFQVRSFAPVRPLGTTLPRLSPETWAAAHSPRDPGVTVPAEVGTRYDGAHDHTLLSVLLGSASGVTAAALHAQWPESTTPVTLARTLRRLRAIRLVVPDDEGRVHALMDTGDEVLAAGDLQHLSDDALHALLIWQSWRGPEGIAPEALQELRASGFKGVVRELLLGESLPDHLRAGSTPTFERRVNRQDRAAIRAAVLDTLREARTAQEEGDPVVVDFGQAFFQFVLGDDPAWLVGEVAGPETRGETFEVTGAYQARLAASGWLPEAERDALNHAQAWNLSEVSLEAIVDETMALAFDLYGAPEQDVKILVVR</sequence>
<dbReference type="RefSeq" id="WP_380058511.1">
    <property type="nucleotide sequence ID" value="NZ_JBHSWB010000002.1"/>
</dbReference>
<keyword evidence="1" id="KW-0040">ANK repeat</keyword>
<evidence type="ECO:0000256" key="1">
    <source>
        <dbReference type="PROSITE-ProRule" id="PRU00023"/>
    </source>
</evidence>
<dbReference type="EMBL" id="JBHSWB010000002">
    <property type="protein sequence ID" value="MFC6662542.1"/>
    <property type="molecule type" value="Genomic_DNA"/>
</dbReference>
<comment type="caution">
    <text evidence="2">The sequence shown here is derived from an EMBL/GenBank/DDBJ whole genome shotgun (WGS) entry which is preliminary data.</text>
</comment>
<organism evidence="2 3">
    <name type="scientific">Deinococcus multiflagellatus</name>
    <dbReference type="NCBI Taxonomy" id="1656887"/>
    <lineage>
        <taxon>Bacteria</taxon>
        <taxon>Thermotogati</taxon>
        <taxon>Deinococcota</taxon>
        <taxon>Deinococci</taxon>
        <taxon>Deinococcales</taxon>
        <taxon>Deinococcaceae</taxon>
        <taxon>Deinococcus</taxon>
    </lineage>
</organism>
<evidence type="ECO:0000313" key="2">
    <source>
        <dbReference type="EMBL" id="MFC6662542.1"/>
    </source>
</evidence>
<proteinExistence type="predicted"/>
<protein>
    <submittedName>
        <fullName evidence="2">Ankyrin repeat domain-containing protein</fullName>
    </submittedName>
</protein>
<feature type="repeat" description="ANK" evidence="1">
    <location>
        <begin position="1"/>
        <end position="27"/>
    </location>
</feature>